<accession>C8ZKJ1</accession>
<dbReference type="RefSeq" id="YP_003358374.1">
    <property type="nucleotide sequence ID" value="NC_013691.1"/>
</dbReference>
<protein>
    <submittedName>
        <fullName evidence="1">Uncharacterized protein</fullName>
    </submittedName>
</protein>
<evidence type="ECO:0000313" key="2">
    <source>
        <dbReference type="Proteomes" id="UP000002615"/>
    </source>
</evidence>
<dbReference type="GeneID" id="8684444"/>
<sequence>MTDIWMYQIKAAIGYCYGRVMEQKHLKEFGYTESNDYTSEYTEALPTKTSVYLWKEARKHLKE</sequence>
<evidence type="ECO:0000313" key="1">
    <source>
        <dbReference type="EMBL" id="CAZ66233.1"/>
    </source>
</evidence>
<organism evidence="1 2">
    <name type="scientific">Pseudomonas phage LUZ7</name>
    <dbReference type="NCBI Taxonomy" id="655097"/>
    <lineage>
        <taxon>Viruses</taxon>
        <taxon>Duplodnaviria</taxon>
        <taxon>Heunggongvirae</taxon>
        <taxon>Uroviricota</taxon>
        <taxon>Caudoviricetes</taxon>
        <taxon>Schitoviridae</taxon>
        <taxon>Migulavirinae</taxon>
        <taxon>Luzseptimavirus</taxon>
        <taxon>Luzseptimavirus LUZ7</taxon>
    </lineage>
</organism>
<name>C8ZKJ1_9CAUD</name>
<reference evidence="2" key="1">
    <citation type="journal article" date="2010" name="Virology">
        <title>Molecular and physiological analysis of three Pseudomonas aeruginosa phages belonging to the "N4-like viruses".</title>
        <authorList>
            <person name="Ceyssens P.J."/>
            <person name="Brabban A."/>
            <person name="Rogge L."/>
            <person name="Lewis M.S."/>
            <person name="Pickard D."/>
            <person name="Goulding D."/>
            <person name="Dougan G."/>
            <person name="Nob en J.P."/>
            <person name="Kropinski A."/>
            <person name="Kutter E."/>
            <person name="Lavigne R."/>
        </authorList>
    </citation>
    <scope>NUCLEOTIDE SEQUENCE [LARGE SCALE GENOMIC DNA]</scope>
</reference>
<dbReference type="Proteomes" id="UP000002615">
    <property type="component" value="Segment"/>
</dbReference>
<proteinExistence type="predicted"/>
<dbReference type="EMBL" id="FN422398">
    <property type="protein sequence ID" value="CAZ66233.1"/>
    <property type="molecule type" value="Genomic_DNA"/>
</dbReference>
<dbReference type="KEGG" id="vg:8684444"/>
<dbReference type="OrthoDB" id="37624at10239"/>
<keyword evidence="2" id="KW-1185">Reference proteome</keyword>